<evidence type="ECO:0000256" key="4">
    <source>
        <dbReference type="ARBA" id="ARBA00022989"/>
    </source>
</evidence>
<evidence type="ECO:0000256" key="6">
    <source>
        <dbReference type="SAM" id="MobiDB-lite"/>
    </source>
</evidence>
<feature type="region of interest" description="Disordered" evidence="6">
    <location>
        <begin position="35"/>
        <end position="78"/>
    </location>
</feature>
<dbReference type="InterPro" id="IPR010432">
    <property type="entry name" value="RDD"/>
</dbReference>
<organism evidence="9 10">
    <name type="scientific">Rubripirellula amarantea</name>
    <dbReference type="NCBI Taxonomy" id="2527999"/>
    <lineage>
        <taxon>Bacteria</taxon>
        <taxon>Pseudomonadati</taxon>
        <taxon>Planctomycetota</taxon>
        <taxon>Planctomycetia</taxon>
        <taxon>Pirellulales</taxon>
        <taxon>Pirellulaceae</taxon>
        <taxon>Rubripirellula</taxon>
    </lineage>
</organism>
<name>A0A5C5WID5_9BACT</name>
<feature type="transmembrane region" description="Helical" evidence="7">
    <location>
        <begin position="187"/>
        <end position="209"/>
    </location>
</feature>
<dbReference type="OrthoDB" id="8612316at2"/>
<evidence type="ECO:0000256" key="2">
    <source>
        <dbReference type="ARBA" id="ARBA00022475"/>
    </source>
</evidence>
<dbReference type="PANTHER" id="PTHR36115">
    <property type="entry name" value="PROLINE-RICH ANTIGEN HOMOLOG-RELATED"/>
    <property type="match status" value="1"/>
</dbReference>
<keyword evidence="4 7" id="KW-1133">Transmembrane helix</keyword>
<keyword evidence="3 7" id="KW-0812">Transmembrane</keyword>
<accession>A0A5C5WID5</accession>
<reference evidence="9 10" key="1">
    <citation type="submission" date="2019-02" db="EMBL/GenBank/DDBJ databases">
        <title>Deep-cultivation of Planctomycetes and their phenomic and genomic characterization uncovers novel biology.</title>
        <authorList>
            <person name="Wiegand S."/>
            <person name="Jogler M."/>
            <person name="Boedeker C."/>
            <person name="Pinto D."/>
            <person name="Vollmers J."/>
            <person name="Rivas-Marin E."/>
            <person name="Kohn T."/>
            <person name="Peeters S.H."/>
            <person name="Heuer A."/>
            <person name="Rast P."/>
            <person name="Oberbeckmann S."/>
            <person name="Bunk B."/>
            <person name="Jeske O."/>
            <person name="Meyerdierks A."/>
            <person name="Storesund J.E."/>
            <person name="Kallscheuer N."/>
            <person name="Luecker S."/>
            <person name="Lage O.M."/>
            <person name="Pohl T."/>
            <person name="Merkel B.J."/>
            <person name="Hornburger P."/>
            <person name="Mueller R.-W."/>
            <person name="Bruemmer F."/>
            <person name="Labrenz M."/>
            <person name="Spormann A.M."/>
            <person name="Op Den Camp H."/>
            <person name="Overmann J."/>
            <person name="Amann R."/>
            <person name="Jetten M.S.M."/>
            <person name="Mascher T."/>
            <person name="Medema M.H."/>
            <person name="Devos D.P."/>
            <person name="Kaster A.-K."/>
            <person name="Ovreas L."/>
            <person name="Rohde M."/>
            <person name="Galperin M.Y."/>
            <person name="Jogler C."/>
        </authorList>
    </citation>
    <scope>NUCLEOTIDE SEQUENCE [LARGE SCALE GENOMIC DNA]</scope>
    <source>
        <strain evidence="9 10">Pla22</strain>
    </source>
</reference>
<feature type="domain" description="RDD" evidence="8">
    <location>
        <begin position="142"/>
        <end position="279"/>
    </location>
</feature>
<protein>
    <submittedName>
        <fullName evidence="9">RDD family protein</fullName>
    </submittedName>
</protein>
<feature type="transmembrane region" description="Helical" evidence="7">
    <location>
        <begin position="243"/>
        <end position="268"/>
    </location>
</feature>
<keyword evidence="5 7" id="KW-0472">Membrane</keyword>
<evidence type="ECO:0000256" key="1">
    <source>
        <dbReference type="ARBA" id="ARBA00004651"/>
    </source>
</evidence>
<gene>
    <name evidence="9" type="ORF">Pla22_32410</name>
</gene>
<comment type="caution">
    <text evidence="9">The sequence shown here is derived from an EMBL/GenBank/DDBJ whole genome shotgun (WGS) entry which is preliminary data.</text>
</comment>
<keyword evidence="2" id="KW-1003">Cell membrane</keyword>
<feature type="transmembrane region" description="Helical" evidence="7">
    <location>
        <begin position="156"/>
        <end position="175"/>
    </location>
</feature>
<dbReference type="InterPro" id="IPR051791">
    <property type="entry name" value="Pra-immunoreactive"/>
</dbReference>
<evidence type="ECO:0000313" key="10">
    <source>
        <dbReference type="Proteomes" id="UP000316598"/>
    </source>
</evidence>
<feature type="compositionally biased region" description="Low complexity" evidence="6">
    <location>
        <begin position="39"/>
        <end position="60"/>
    </location>
</feature>
<evidence type="ECO:0000256" key="5">
    <source>
        <dbReference type="ARBA" id="ARBA00023136"/>
    </source>
</evidence>
<dbReference type="Pfam" id="PF06271">
    <property type="entry name" value="RDD"/>
    <property type="match status" value="1"/>
</dbReference>
<dbReference type="EMBL" id="SJPI01000002">
    <property type="protein sequence ID" value="TWT50498.1"/>
    <property type="molecule type" value="Genomic_DNA"/>
</dbReference>
<evidence type="ECO:0000313" key="9">
    <source>
        <dbReference type="EMBL" id="TWT50498.1"/>
    </source>
</evidence>
<proteinExistence type="predicted"/>
<dbReference type="RefSeq" id="WP_146515718.1">
    <property type="nucleotide sequence ID" value="NZ_SJPI01000002.1"/>
</dbReference>
<sequence>MKIKCPACAKLLNIPDTAAGKVVKCPCGRQLKVPGGAPATAGAQSASRSAGAGGPARPATPNGPKPRPAAAPRAMPAGPSSFDDGFFDELTDQDLQPVKPVAQYGRAVSTATSPLGDKLVNQYASQRSIGEGLVQAFNFELASPGIRIAATLIDGAMYILFGVIGFFAAGAILVAKADPDDVSAQNAAFYIVLGFFFVPYIANMVLISLRGQSVGKLLLGIQIRNQATGAPATFFDGFLVRVFGFNVITNIPILGFFVAVADLVYLFMEGHETLHDKMARTMVVKYQA</sequence>
<comment type="subcellular location">
    <subcellularLocation>
        <location evidence="1">Cell membrane</location>
        <topology evidence="1">Multi-pass membrane protein</topology>
    </subcellularLocation>
</comment>
<evidence type="ECO:0000259" key="8">
    <source>
        <dbReference type="Pfam" id="PF06271"/>
    </source>
</evidence>
<dbReference type="PANTHER" id="PTHR36115:SF4">
    <property type="entry name" value="MEMBRANE PROTEIN"/>
    <property type="match status" value="1"/>
</dbReference>
<dbReference type="Proteomes" id="UP000316598">
    <property type="component" value="Unassembled WGS sequence"/>
</dbReference>
<evidence type="ECO:0000256" key="7">
    <source>
        <dbReference type="SAM" id="Phobius"/>
    </source>
</evidence>
<keyword evidence="10" id="KW-1185">Reference proteome</keyword>
<dbReference type="AlphaFoldDB" id="A0A5C5WID5"/>
<evidence type="ECO:0000256" key="3">
    <source>
        <dbReference type="ARBA" id="ARBA00022692"/>
    </source>
</evidence>
<dbReference type="GO" id="GO:0005886">
    <property type="term" value="C:plasma membrane"/>
    <property type="evidence" value="ECO:0007669"/>
    <property type="project" value="UniProtKB-SubCell"/>
</dbReference>